<evidence type="ECO:0000256" key="11">
    <source>
        <dbReference type="ARBA" id="ARBA00047598"/>
    </source>
</evidence>
<dbReference type="SUPFAM" id="SSF51905">
    <property type="entry name" value="FAD/NAD(P)-binding domain"/>
    <property type="match status" value="2"/>
</dbReference>
<keyword evidence="9" id="KW-0560">Oxidoreductase</keyword>
<dbReference type="Gene3D" id="3.50.50.60">
    <property type="entry name" value="FAD/NAD(P)-binding domain"/>
    <property type="match status" value="2"/>
</dbReference>
<dbReference type="AlphaFoldDB" id="U1GG85"/>
<dbReference type="EC" id="1.14.13.196" evidence="4"/>
<dbReference type="InterPro" id="IPR036188">
    <property type="entry name" value="FAD/NAD-bd_sf"/>
</dbReference>
<dbReference type="OMA" id="IFWQNCT"/>
<dbReference type="RefSeq" id="XP_007785879.1">
    <property type="nucleotide sequence ID" value="XM_007787689.1"/>
</dbReference>
<evidence type="ECO:0000256" key="5">
    <source>
        <dbReference type="ARBA" id="ARBA00018612"/>
    </source>
</evidence>
<comment type="pathway">
    <text evidence="2">Siderophore biosynthesis.</text>
</comment>
<keyword evidence="8" id="KW-0521">NADP</keyword>
<dbReference type="GO" id="GO:0050661">
    <property type="term" value="F:NADP binding"/>
    <property type="evidence" value="ECO:0007669"/>
    <property type="project" value="InterPro"/>
</dbReference>
<evidence type="ECO:0000256" key="7">
    <source>
        <dbReference type="ARBA" id="ARBA00022827"/>
    </source>
</evidence>
<gene>
    <name evidence="13" type="ORF">EPUS_02206</name>
</gene>
<evidence type="ECO:0000256" key="10">
    <source>
        <dbReference type="ARBA" id="ARBA00030351"/>
    </source>
</evidence>
<dbReference type="eggNOG" id="KOG1399">
    <property type="taxonomic scope" value="Eukaryota"/>
</dbReference>
<evidence type="ECO:0000256" key="4">
    <source>
        <dbReference type="ARBA" id="ARBA00012881"/>
    </source>
</evidence>
<accession>U1GG85</accession>
<evidence type="ECO:0000256" key="2">
    <source>
        <dbReference type="ARBA" id="ARBA00004924"/>
    </source>
</evidence>
<proteinExistence type="inferred from homology"/>
<reference evidence="14" key="1">
    <citation type="journal article" date="2014" name="BMC Genomics">
        <title>Genome characteristics reveal the impact of lichenization on lichen-forming fungus Endocarpon pusillum Hedwig (Verrucariales, Ascomycota).</title>
        <authorList>
            <person name="Wang Y.-Y."/>
            <person name="Liu B."/>
            <person name="Zhang X.-Y."/>
            <person name="Zhou Q.-M."/>
            <person name="Zhang T."/>
            <person name="Li H."/>
            <person name="Yu Y.-F."/>
            <person name="Zhang X.-L."/>
            <person name="Hao X.-Y."/>
            <person name="Wang M."/>
            <person name="Wang L."/>
            <person name="Wei J.-C."/>
        </authorList>
    </citation>
    <scope>NUCLEOTIDE SEQUENCE [LARGE SCALE GENOMIC DNA]</scope>
    <source>
        <strain evidence="14">Z07020 / HMAS-L-300199</strain>
    </source>
</reference>
<evidence type="ECO:0000256" key="12">
    <source>
        <dbReference type="ARBA" id="ARBA00049248"/>
    </source>
</evidence>
<organism evidence="13 14">
    <name type="scientific">Endocarpon pusillum (strain Z07020 / HMAS-L-300199)</name>
    <name type="common">Lichen-forming fungus</name>
    <dbReference type="NCBI Taxonomy" id="1263415"/>
    <lineage>
        <taxon>Eukaryota</taxon>
        <taxon>Fungi</taxon>
        <taxon>Dikarya</taxon>
        <taxon>Ascomycota</taxon>
        <taxon>Pezizomycotina</taxon>
        <taxon>Eurotiomycetes</taxon>
        <taxon>Chaetothyriomycetidae</taxon>
        <taxon>Verrucariales</taxon>
        <taxon>Verrucariaceae</taxon>
        <taxon>Endocarpon</taxon>
    </lineage>
</organism>
<dbReference type="GO" id="GO:0050660">
    <property type="term" value="F:flavin adenine dinucleotide binding"/>
    <property type="evidence" value="ECO:0007669"/>
    <property type="project" value="InterPro"/>
</dbReference>
<name>U1GG85_ENDPU</name>
<comment type="catalytic activity">
    <reaction evidence="12">
        <text>L-ornithine + NADH + O2 = N(5)-hydroxy-L-ornithine + NAD(+) + H2O</text>
        <dbReference type="Rhea" id="RHEA:41512"/>
        <dbReference type="ChEBI" id="CHEBI:15377"/>
        <dbReference type="ChEBI" id="CHEBI:15379"/>
        <dbReference type="ChEBI" id="CHEBI:46911"/>
        <dbReference type="ChEBI" id="CHEBI:57540"/>
        <dbReference type="ChEBI" id="CHEBI:57945"/>
        <dbReference type="ChEBI" id="CHEBI:78275"/>
        <dbReference type="EC" id="1.14.13.196"/>
    </reaction>
</comment>
<protein>
    <recommendedName>
        <fullName evidence="5">L-ornithine N(5)-monooxygenase</fullName>
        <ecNumber evidence="4">1.14.13.196</ecNumber>
    </recommendedName>
    <alternativeName>
        <fullName evidence="10">L-ornithine N(5)-oxygenase</fullName>
    </alternativeName>
</protein>
<comment type="catalytic activity">
    <reaction evidence="11">
        <text>L-ornithine + NADPH + O2 = N(5)-hydroxy-L-ornithine + NADP(+) + H2O</text>
        <dbReference type="Rhea" id="RHEA:41508"/>
        <dbReference type="ChEBI" id="CHEBI:15377"/>
        <dbReference type="ChEBI" id="CHEBI:15379"/>
        <dbReference type="ChEBI" id="CHEBI:46911"/>
        <dbReference type="ChEBI" id="CHEBI:57783"/>
        <dbReference type="ChEBI" id="CHEBI:58349"/>
        <dbReference type="ChEBI" id="CHEBI:78275"/>
        <dbReference type="EC" id="1.14.13.196"/>
    </reaction>
</comment>
<evidence type="ECO:0000256" key="8">
    <source>
        <dbReference type="ARBA" id="ARBA00022857"/>
    </source>
</evidence>
<dbReference type="GeneID" id="19237260"/>
<keyword evidence="7" id="KW-0274">FAD</keyword>
<dbReference type="GO" id="GO:0016491">
    <property type="term" value="F:oxidoreductase activity"/>
    <property type="evidence" value="ECO:0007669"/>
    <property type="project" value="UniProtKB-KW"/>
</dbReference>
<comment type="similarity">
    <text evidence="3">Belongs to the lysine N(6)-hydroxylase/L-ornithine N(5)-oxygenase family.</text>
</comment>
<dbReference type="PANTHER" id="PTHR23023">
    <property type="entry name" value="DIMETHYLANILINE MONOOXYGENASE"/>
    <property type="match status" value="1"/>
</dbReference>
<dbReference type="Proteomes" id="UP000019373">
    <property type="component" value="Unassembled WGS sequence"/>
</dbReference>
<evidence type="ECO:0000256" key="6">
    <source>
        <dbReference type="ARBA" id="ARBA00022630"/>
    </source>
</evidence>
<dbReference type="InterPro" id="IPR050346">
    <property type="entry name" value="FMO-like"/>
</dbReference>
<dbReference type="PRINTS" id="PR00370">
    <property type="entry name" value="FMOXYGENASE"/>
</dbReference>
<dbReference type="PIRSF" id="PIRSF000332">
    <property type="entry name" value="FMO"/>
    <property type="match status" value="1"/>
</dbReference>
<evidence type="ECO:0000313" key="13">
    <source>
        <dbReference type="EMBL" id="ERF76667.1"/>
    </source>
</evidence>
<dbReference type="InterPro" id="IPR025700">
    <property type="entry name" value="Lys/Orn_oxygenase"/>
</dbReference>
<dbReference type="OrthoDB" id="2915840at2759"/>
<dbReference type="EMBL" id="KE720721">
    <property type="protein sequence ID" value="ERF76667.1"/>
    <property type="molecule type" value="Genomic_DNA"/>
</dbReference>
<evidence type="ECO:0000313" key="14">
    <source>
        <dbReference type="Proteomes" id="UP000019373"/>
    </source>
</evidence>
<keyword evidence="14" id="KW-1185">Reference proteome</keyword>
<keyword evidence="6" id="KW-0285">Flavoprotein</keyword>
<evidence type="ECO:0000256" key="9">
    <source>
        <dbReference type="ARBA" id="ARBA00023002"/>
    </source>
</evidence>
<evidence type="ECO:0000256" key="1">
    <source>
        <dbReference type="ARBA" id="ARBA00001974"/>
    </source>
</evidence>
<sequence length="569" mass="63414">MANFDLIVVGAGLHGIAASRFYLDINPKCRLAILEEDTCVGGVWSSSRLYNGFWSQSGLRMAGFSDTPLTLPPEAETYHDIFEAKYVTKYLEDYVDSHKYNGLTLRDRVKFGFKVESIRKEGKWRVSGQRNDKVETIWSSKLVVATGHTSLPVMPDLPEQARFKGPVLHQKSFGKASSTILASSSSYHNVTILGGGKSAADMVYDSVKAGKTVSWIIRQTGEGPAAFAGAAGKGPYKNGPEIAATRMICALSPSCFSPVTWWTKTIHGSEYGRKLIAKIWLGADQACRDLAKFQSREGARPGFEKLESTTAIFWCTGPIGMIQHEDFWDTIAKNVSVYRSDIRAMRPNSIVLKDGSEIESDVLFCGTGWSRHYPFLAKDQIVEFGLPHAPEDEEDAEESSKWENLLKAADHQVIAQFPQLAHPPPHFERPTNITATRLYNCIAPLEDKTIAFLGDIDLSNSFRTAEAQAIWLTAYFDGRVELPPREEAEKEIAYMAAFSKRRYPSHGATGNYFHMDLIGYTDKLMKDVGLVSHRKGWWQDLVSPCLASDFKGIREEYLSKFGLAVEKDS</sequence>
<dbReference type="InterPro" id="IPR000960">
    <property type="entry name" value="Flavin_mOase"/>
</dbReference>
<dbReference type="HOGENOM" id="CLU_019225_2_0_1"/>
<comment type="cofactor">
    <cofactor evidence="1">
        <name>FAD</name>
        <dbReference type="ChEBI" id="CHEBI:57692"/>
    </cofactor>
</comment>
<dbReference type="Pfam" id="PF13434">
    <property type="entry name" value="Lys_Orn_oxgnase"/>
    <property type="match status" value="1"/>
</dbReference>
<evidence type="ECO:0000256" key="3">
    <source>
        <dbReference type="ARBA" id="ARBA00007588"/>
    </source>
</evidence>